<comment type="caution">
    <text evidence="1">The sequence shown here is derived from an EMBL/GenBank/DDBJ whole genome shotgun (WGS) entry which is preliminary data.</text>
</comment>
<evidence type="ECO:0000313" key="1">
    <source>
        <dbReference type="EMBL" id="MBD2503886.1"/>
    </source>
</evidence>
<gene>
    <name evidence="1" type="ORF">H6G83_25320</name>
</gene>
<dbReference type="EMBL" id="JACJSG010000042">
    <property type="protein sequence ID" value="MBD2503886.1"/>
    <property type="molecule type" value="Genomic_DNA"/>
</dbReference>
<sequence>MDNQVETIIEKLRELKRERDRLLNSKLSPPGAWIHEYPVHRYYPGSGVVHTFIYAKWQAKDPIFERNPKKFGRRGKGKYTRHKHIGRVDSTTDLPIDERVDEAYEAWNNRKRLEEIENALREIEAILKKFTTN</sequence>
<evidence type="ECO:0000313" key="2">
    <source>
        <dbReference type="Proteomes" id="UP000661112"/>
    </source>
</evidence>
<name>A0ABR8DCL7_9NOST</name>
<dbReference type="RefSeq" id="WP_190477108.1">
    <property type="nucleotide sequence ID" value="NZ_JACJSG010000042.1"/>
</dbReference>
<keyword evidence="2" id="KW-1185">Reference proteome</keyword>
<dbReference type="Proteomes" id="UP000661112">
    <property type="component" value="Unassembled WGS sequence"/>
</dbReference>
<accession>A0ABR8DCL7</accession>
<reference evidence="1 2" key="1">
    <citation type="journal article" date="2020" name="ISME J.">
        <title>Comparative genomics reveals insights into cyanobacterial evolution and habitat adaptation.</title>
        <authorList>
            <person name="Chen M.Y."/>
            <person name="Teng W.K."/>
            <person name="Zhao L."/>
            <person name="Hu C.X."/>
            <person name="Zhou Y.K."/>
            <person name="Han B.P."/>
            <person name="Song L.R."/>
            <person name="Shu W.S."/>
        </authorList>
    </citation>
    <scope>NUCLEOTIDE SEQUENCE [LARGE SCALE GENOMIC DNA]</scope>
    <source>
        <strain evidence="1 2">FACHB-119</strain>
    </source>
</reference>
<organism evidence="1 2">
    <name type="scientific">Anabaena azotica FACHB-119</name>
    <dbReference type="NCBI Taxonomy" id="947527"/>
    <lineage>
        <taxon>Bacteria</taxon>
        <taxon>Bacillati</taxon>
        <taxon>Cyanobacteriota</taxon>
        <taxon>Cyanophyceae</taxon>
        <taxon>Nostocales</taxon>
        <taxon>Nostocaceae</taxon>
        <taxon>Anabaena</taxon>
        <taxon>Anabaena azotica</taxon>
    </lineage>
</organism>
<proteinExistence type="predicted"/>
<protein>
    <submittedName>
        <fullName evidence="1">Uncharacterized protein</fullName>
    </submittedName>
</protein>